<feature type="region of interest" description="Disordered" evidence="1">
    <location>
        <begin position="44"/>
        <end position="81"/>
    </location>
</feature>
<dbReference type="Proteomes" id="UP000053820">
    <property type="component" value="Unassembled WGS sequence"/>
</dbReference>
<dbReference type="AlphaFoldDB" id="A0A0C9VVL9"/>
<keyword evidence="2" id="KW-0732">Signal</keyword>
<evidence type="ECO:0000313" key="4">
    <source>
        <dbReference type="Proteomes" id="UP000053820"/>
    </source>
</evidence>
<gene>
    <name evidence="3" type="ORF">HYDPIDRAFT_115014</name>
</gene>
<accession>A0A0C9VVL9</accession>
<keyword evidence="4" id="KW-1185">Reference proteome</keyword>
<evidence type="ECO:0000256" key="2">
    <source>
        <dbReference type="SAM" id="SignalP"/>
    </source>
</evidence>
<sequence>MRLIALTSLALALVASSIPVITPSNANDASTPALESSMVTKTPDDLNSFIDLEDRDPSPLPPHLEDPTSVSQPSLSGNFPRATAPLKIPGLNISGTVAGLTSSSSTLAAGPLSGTNDLSASGILHGASDAGGTSGNGTLSELGSVTGVIPGGLGSGTVYGGAQGKGTYLQSAANNGPSGSGVGSVGGGVKGNVGPVSGGVGVGVQGSPSIAV</sequence>
<feature type="chain" id="PRO_5002204878" evidence="2">
    <location>
        <begin position="18"/>
        <end position="212"/>
    </location>
</feature>
<dbReference type="HOGENOM" id="CLU_1299870_0_0_1"/>
<protein>
    <submittedName>
        <fullName evidence="3">Uncharacterized protein</fullName>
    </submittedName>
</protein>
<feature type="signal peptide" evidence="2">
    <location>
        <begin position="1"/>
        <end position="17"/>
    </location>
</feature>
<dbReference type="EMBL" id="KN839857">
    <property type="protein sequence ID" value="KIJ62155.1"/>
    <property type="molecule type" value="Genomic_DNA"/>
</dbReference>
<evidence type="ECO:0000256" key="1">
    <source>
        <dbReference type="SAM" id="MobiDB-lite"/>
    </source>
</evidence>
<proteinExistence type="predicted"/>
<feature type="compositionally biased region" description="Polar residues" evidence="1">
    <location>
        <begin position="68"/>
        <end position="77"/>
    </location>
</feature>
<name>A0A0C9VVL9_9AGAM</name>
<evidence type="ECO:0000313" key="3">
    <source>
        <dbReference type="EMBL" id="KIJ62155.1"/>
    </source>
</evidence>
<organism evidence="3 4">
    <name type="scientific">Hydnomerulius pinastri MD-312</name>
    <dbReference type="NCBI Taxonomy" id="994086"/>
    <lineage>
        <taxon>Eukaryota</taxon>
        <taxon>Fungi</taxon>
        <taxon>Dikarya</taxon>
        <taxon>Basidiomycota</taxon>
        <taxon>Agaricomycotina</taxon>
        <taxon>Agaricomycetes</taxon>
        <taxon>Agaricomycetidae</taxon>
        <taxon>Boletales</taxon>
        <taxon>Boletales incertae sedis</taxon>
        <taxon>Leucogyrophana</taxon>
    </lineage>
</organism>
<dbReference type="OrthoDB" id="10567928at2759"/>
<reference evidence="3 4" key="1">
    <citation type="submission" date="2014-04" db="EMBL/GenBank/DDBJ databases">
        <title>Evolutionary Origins and Diversification of the Mycorrhizal Mutualists.</title>
        <authorList>
            <consortium name="DOE Joint Genome Institute"/>
            <consortium name="Mycorrhizal Genomics Consortium"/>
            <person name="Kohler A."/>
            <person name="Kuo A."/>
            <person name="Nagy L.G."/>
            <person name="Floudas D."/>
            <person name="Copeland A."/>
            <person name="Barry K.W."/>
            <person name="Cichocki N."/>
            <person name="Veneault-Fourrey C."/>
            <person name="LaButti K."/>
            <person name="Lindquist E.A."/>
            <person name="Lipzen A."/>
            <person name="Lundell T."/>
            <person name="Morin E."/>
            <person name="Murat C."/>
            <person name="Riley R."/>
            <person name="Ohm R."/>
            <person name="Sun H."/>
            <person name="Tunlid A."/>
            <person name="Henrissat B."/>
            <person name="Grigoriev I.V."/>
            <person name="Hibbett D.S."/>
            <person name="Martin F."/>
        </authorList>
    </citation>
    <scope>NUCLEOTIDE SEQUENCE [LARGE SCALE GENOMIC DNA]</scope>
    <source>
        <strain evidence="3 4">MD-312</strain>
    </source>
</reference>